<dbReference type="Proteomes" id="UP000179018">
    <property type="component" value="Unassembled WGS sequence"/>
</dbReference>
<comment type="similarity">
    <text evidence="1">Belongs to the ROK (NagC/XylR) family.</text>
</comment>
<dbReference type="Gene3D" id="3.30.420.40">
    <property type="match status" value="2"/>
</dbReference>
<dbReference type="CDD" id="cd23763">
    <property type="entry name" value="ASKHA_ATPase_ROK"/>
    <property type="match status" value="1"/>
</dbReference>
<organism evidence="2 3">
    <name type="scientific">Candidatus Woesebacteria bacterium RIFCSPLOWO2_01_FULL_39_10</name>
    <dbReference type="NCBI Taxonomy" id="1802516"/>
    <lineage>
        <taxon>Bacteria</taxon>
        <taxon>Candidatus Woeseibacteriota</taxon>
    </lineage>
</organism>
<reference evidence="2 3" key="1">
    <citation type="journal article" date="2016" name="Nat. Commun.">
        <title>Thousands of microbial genomes shed light on interconnected biogeochemical processes in an aquifer system.</title>
        <authorList>
            <person name="Anantharaman K."/>
            <person name="Brown C.T."/>
            <person name="Hug L.A."/>
            <person name="Sharon I."/>
            <person name="Castelle C.J."/>
            <person name="Probst A.J."/>
            <person name="Thomas B.C."/>
            <person name="Singh A."/>
            <person name="Wilkins M.J."/>
            <person name="Karaoz U."/>
            <person name="Brodie E.L."/>
            <person name="Williams K.H."/>
            <person name="Hubbard S.S."/>
            <person name="Banfield J.F."/>
        </authorList>
    </citation>
    <scope>NUCLEOTIDE SEQUENCE [LARGE SCALE GENOMIC DNA]</scope>
</reference>
<evidence type="ECO:0000256" key="1">
    <source>
        <dbReference type="ARBA" id="ARBA00006479"/>
    </source>
</evidence>
<proteinExistence type="inferred from homology"/>
<gene>
    <name evidence="2" type="ORF">A3A75_00615</name>
</gene>
<dbReference type="AlphaFoldDB" id="A0A1F8B418"/>
<dbReference type="STRING" id="1802516.A3A75_00615"/>
<dbReference type="Pfam" id="PF00480">
    <property type="entry name" value="ROK"/>
    <property type="match status" value="1"/>
</dbReference>
<name>A0A1F8B418_9BACT</name>
<evidence type="ECO:0008006" key="4">
    <source>
        <dbReference type="Google" id="ProtNLM"/>
    </source>
</evidence>
<dbReference type="PANTHER" id="PTHR18964">
    <property type="entry name" value="ROK (REPRESSOR, ORF, KINASE) FAMILY"/>
    <property type="match status" value="1"/>
</dbReference>
<sequence length="280" mass="30577">MDFLFDVGGTKMRLASSYDGENFHEVKVYRTPSDFEEGMKIFKEFIDKTDTSSVEKCVCCGLAGVLDKDKKMLVSAPNLSGWIAKPIKQRLLEMTNAKVFLENDADLGGLAEAVKGAGRGYSIVSYLTVGTGVGGVRIVDQNIDRSTSGFEPGHQFIDTDGSLFTNGSAGRPTTLEDAVSGTALKLRFNKAPEEITDSSVWLDFEKYLAIGIANTIVHWSPEVVVLGGGVMQVSYISIERIFNNVREVVKIFPQLPEIKKGILGDEVGLYGALIQARHLR</sequence>
<protein>
    <recommendedName>
        <fullName evidence="4">ROK family protein</fullName>
    </recommendedName>
</protein>
<dbReference type="InterPro" id="IPR043129">
    <property type="entry name" value="ATPase_NBD"/>
</dbReference>
<evidence type="ECO:0000313" key="2">
    <source>
        <dbReference type="EMBL" id="OGM58774.1"/>
    </source>
</evidence>
<dbReference type="EMBL" id="MGHC01000031">
    <property type="protein sequence ID" value="OGM58774.1"/>
    <property type="molecule type" value="Genomic_DNA"/>
</dbReference>
<dbReference type="SUPFAM" id="SSF53067">
    <property type="entry name" value="Actin-like ATPase domain"/>
    <property type="match status" value="1"/>
</dbReference>
<accession>A0A1F8B418</accession>
<comment type="caution">
    <text evidence="2">The sequence shown here is derived from an EMBL/GenBank/DDBJ whole genome shotgun (WGS) entry which is preliminary data.</text>
</comment>
<dbReference type="InterPro" id="IPR000600">
    <property type="entry name" value="ROK"/>
</dbReference>
<evidence type="ECO:0000313" key="3">
    <source>
        <dbReference type="Proteomes" id="UP000179018"/>
    </source>
</evidence>
<dbReference type="PANTHER" id="PTHR18964:SF149">
    <property type="entry name" value="BIFUNCTIONAL UDP-N-ACETYLGLUCOSAMINE 2-EPIMERASE_N-ACETYLMANNOSAMINE KINASE"/>
    <property type="match status" value="1"/>
</dbReference>